<reference evidence="2 3" key="1">
    <citation type="journal article" date="2016" name="Nat. Commun.">
        <title>Thousands of microbial genomes shed light on interconnected biogeochemical processes in an aquifer system.</title>
        <authorList>
            <person name="Anantharaman K."/>
            <person name="Brown C.T."/>
            <person name="Hug L.A."/>
            <person name="Sharon I."/>
            <person name="Castelle C.J."/>
            <person name="Probst A.J."/>
            <person name="Thomas B.C."/>
            <person name="Singh A."/>
            <person name="Wilkins M.J."/>
            <person name="Karaoz U."/>
            <person name="Brodie E.L."/>
            <person name="Williams K.H."/>
            <person name="Hubbard S.S."/>
            <person name="Banfield J.F."/>
        </authorList>
    </citation>
    <scope>NUCLEOTIDE SEQUENCE [LARGE SCALE GENOMIC DNA]</scope>
</reference>
<evidence type="ECO:0000256" key="1">
    <source>
        <dbReference type="SAM" id="MobiDB-lite"/>
    </source>
</evidence>
<gene>
    <name evidence="2" type="ORF">A2591_02915</name>
</gene>
<organism evidence="2 3">
    <name type="scientific">Candidatus Yonathbacteria bacterium RIFOXYD1_FULL_52_36</name>
    <dbReference type="NCBI Taxonomy" id="1802730"/>
    <lineage>
        <taxon>Bacteria</taxon>
        <taxon>Candidatus Yonathiibacteriota</taxon>
    </lineage>
</organism>
<dbReference type="AlphaFoldDB" id="A0A1G2SJR8"/>
<feature type="region of interest" description="Disordered" evidence="1">
    <location>
        <begin position="1"/>
        <end position="49"/>
    </location>
</feature>
<sequence>MNPNDQGKLDSDGTGGLELEGIIIESSSSSDGPASGTGISGDQGGTHIADDLLEEGGIEILKNGRSLDLNDPDLI</sequence>
<proteinExistence type="predicted"/>
<dbReference type="EMBL" id="MHUZ01000037">
    <property type="protein sequence ID" value="OHA84651.1"/>
    <property type="molecule type" value="Genomic_DNA"/>
</dbReference>
<accession>A0A1G2SJR8</accession>
<feature type="compositionally biased region" description="Low complexity" evidence="1">
    <location>
        <begin position="19"/>
        <end position="30"/>
    </location>
</feature>
<evidence type="ECO:0000313" key="2">
    <source>
        <dbReference type="EMBL" id="OHA84651.1"/>
    </source>
</evidence>
<protein>
    <submittedName>
        <fullName evidence="2">Uncharacterized protein</fullName>
    </submittedName>
</protein>
<evidence type="ECO:0000313" key="3">
    <source>
        <dbReference type="Proteomes" id="UP000178168"/>
    </source>
</evidence>
<name>A0A1G2SJR8_9BACT</name>
<dbReference type="Proteomes" id="UP000178168">
    <property type="component" value="Unassembled WGS sequence"/>
</dbReference>
<comment type="caution">
    <text evidence="2">The sequence shown here is derived from an EMBL/GenBank/DDBJ whole genome shotgun (WGS) entry which is preliminary data.</text>
</comment>